<evidence type="ECO:0000313" key="2">
    <source>
        <dbReference type="EMBL" id="SAL60633.1"/>
    </source>
</evidence>
<organism evidence="2 3">
    <name type="scientific">Caballeronia humi</name>
    <dbReference type="NCBI Taxonomy" id="326474"/>
    <lineage>
        <taxon>Bacteria</taxon>
        <taxon>Pseudomonadati</taxon>
        <taxon>Pseudomonadota</taxon>
        <taxon>Betaproteobacteria</taxon>
        <taxon>Burkholderiales</taxon>
        <taxon>Burkholderiaceae</taxon>
        <taxon>Caballeronia</taxon>
    </lineage>
</organism>
<dbReference type="InterPro" id="IPR001296">
    <property type="entry name" value="Glyco_trans_1"/>
</dbReference>
<dbReference type="AlphaFoldDB" id="A0A158IWI8"/>
<accession>A0A158IWI8</accession>
<keyword evidence="3" id="KW-1185">Reference proteome</keyword>
<dbReference type="Gene3D" id="3.40.50.2000">
    <property type="entry name" value="Glycogen Phosphorylase B"/>
    <property type="match status" value="1"/>
</dbReference>
<dbReference type="EMBL" id="FCNW02000045">
    <property type="protein sequence ID" value="SAL60633.1"/>
    <property type="molecule type" value="Genomic_DNA"/>
</dbReference>
<dbReference type="GO" id="GO:0016757">
    <property type="term" value="F:glycosyltransferase activity"/>
    <property type="evidence" value="ECO:0007669"/>
    <property type="project" value="InterPro"/>
</dbReference>
<dbReference type="PANTHER" id="PTHR12526:SF627">
    <property type="entry name" value="D-RHAMNOSYLTRANSFERASE WBPZ"/>
    <property type="match status" value="1"/>
</dbReference>
<dbReference type="STRING" id="326474.AWB65_05477"/>
<evidence type="ECO:0000259" key="1">
    <source>
        <dbReference type="Pfam" id="PF00534"/>
    </source>
</evidence>
<comment type="caution">
    <text evidence="2">The sequence shown here is derived from an EMBL/GenBank/DDBJ whole genome shotgun (WGS) entry which is preliminary data.</text>
</comment>
<dbReference type="OrthoDB" id="9794513at2"/>
<gene>
    <name evidence="2" type="ORF">AWB65_05477</name>
</gene>
<evidence type="ECO:0000313" key="3">
    <source>
        <dbReference type="Proteomes" id="UP000054977"/>
    </source>
</evidence>
<feature type="domain" description="Glycosyl transferase family 1" evidence="1">
    <location>
        <begin position="212"/>
        <end position="295"/>
    </location>
</feature>
<dbReference type="RefSeq" id="WP_087670140.1">
    <property type="nucleotide sequence ID" value="NZ_FCNW02000045.1"/>
</dbReference>
<keyword evidence="2" id="KW-0808">Transferase</keyword>
<sequence length="319" mass="36014">MPANPPRRLRILTWHVHGNYLYYLTQVPHDFYLVTKPSHPPGYAGKVGVLPWGDNVHEIPADQVAAHEFDVILFQHRTHWFDDRLNVLSDAQRRLPTVYIEHDPPQQNAFDERHWVQDAQTLLIHVTHFNRLMWDSGATPTRVIEHGVIVPEGVRYGGEKARGIVVVNHLQQRGRRLGSDVFADVAQRVPLDLVGMEAKSAGGIGEIGNLELTAFTAQYRFFFNPIRWTSLGLAVVEAMTIGMPIVGLATTELATVIRNGESGYIDTSVDALVDAMQALLHDPAEARRLGEGARRVALERFHIDRFVRDWNEALRLVSH</sequence>
<dbReference type="PANTHER" id="PTHR12526">
    <property type="entry name" value="GLYCOSYLTRANSFERASE"/>
    <property type="match status" value="1"/>
</dbReference>
<dbReference type="CDD" id="cd03801">
    <property type="entry name" value="GT4_PimA-like"/>
    <property type="match status" value="1"/>
</dbReference>
<proteinExistence type="predicted"/>
<protein>
    <submittedName>
        <fullName evidence="2">LPS biosynthesis related transferase</fullName>
    </submittedName>
</protein>
<dbReference type="Pfam" id="PF00534">
    <property type="entry name" value="Glycos_transf_1"/>
    <property type="match status" value="1"/>
</dbReference>
<name>A0A158IWI8_9BURK</name>
<dbReference type="SUPFAM" id="SSF53756">
    <property type="entry name" value="UDP-Glycosyltransferase/glycogen phosphorylase"/>
    <property type="match status" value="1"/>
</dbReference>
<dbReference type="Proteomes" id="UP000054977">
    <property type="component" value="Unassembled WGS sequence"/>
</dbReference>
<reference evidence="2" key="1">
    <citation type="submission" date="2016-01" db="EMBL/GenBank/DDBJ databases">
        <authorList>
            <person name="Peeters C."/>
        </authorList>
    </citation>
    <scope>NUCLEOTIDE SEQUENCE [LARGE SCALE GENOMIC DNA]</scope>
    <source>
        <strain evidence="2">LMG 22934</strain>
    </source>
</reference>